<organism evidence="2 3">
    <name type="scientific">Ditylenchus dipsaci</name>
    <dbReference type="NCBI Taxonomy" id="166011"/>
    <lineage>
        <taxon>Eukaryota</taxon>
        <taxon>Metazoa</taxon>
        <taxon>Ecdysozoa</taxon>
        <taxon>Nematoda</taxon>
        <taxon>Chromadorea</taxon>
        <taxon>Rhabditida</taxon>
        <taxon>Tylenchina</taxon>
        <taxon>Tylenchomorpha</taxon>
        <taxon>Sphaerularioidea</taxon>
        <taxon>Anguinidae</taxon>
        <taxon>Anguininae</taxon>
        <taxon>Ditylenchus</taxon>
    </lineage>
</organism>
<feature type="region of interest" description="Disordered" evidence="1">
    <location>
        <begin position="1"/>
        <end position="21"/>
    </location>
</feature>
<keyword evidence="2" id="KW-1185">Reference proteome</keyword>
<dbReference type="WBParaSite" id="jg24156">
    <property type="protein sequence ID" value="jg24156"/>
    <property type="gene ID" value="jg24156"/>
</dbReference>
<reference evidence="3 4" key="1">
    <citation type="submission" date="2022-11" db="UniProtKB">
        <authorList>
            <consortium name="WormBaseParasite"/>
        </authorList>
    </citation>
    <scope>IDENTIFICATION</scope>
</reference>
<protein>
    <submittedName>
        <fullName evidence="3 4">Uncharacterized protein</fullName>
    </submittedName>
</protein>
<proteinExistence type="predicted"/>
<dbReference type="Proteomes" id="UP000887574">
    <property type="component" value="Unplaced"/>
</dbReference>
<accession>A0A915D8A8</accession>
<evidence type="ECO:0000313" key="4">
    <source>
        <dbReference type="WBParaSite" id="jg24156"/>
    </source>
</evidence>
<sequence length="296" mass="32767">MPANGNPLGSGDQGDGDGILRTSQLPELDQVDTANMAYFNVLLFTLLSTVTVAYSCNCGSPLPQDPFDPLGVWHQRHLDCGIPPFAYRLPQDAQAKIHAIWIKYEAGDDCEEEQDATREVIMGMTDDARMAAFKGVCGPGFLKNESSSVRDEFHKVWFDESLSIDQKEAEFKRLAGLRLTGSSMQKFEKFVKVLDEHKKERKETINGMSAAGKEAYNKWNNMRKDERNFLASLSPEIRAELGLVCKCCGGCKTGKPRAARSAPLQDMGVEKLTGALTRSDSHILHQASEAECPLLY</sequence>
<evidence type="ECO:0000256" key="1">
    <source>
        <dbReference type="SAM" id="MobiDB-lite"/>
    </source>
</evidence>
<evidence type="ECO:0000313" key="3">
    <source>
        <dbReference type="WBParaSite" id="jg16598"/>
    </source>
</evidence>
<name>A0A915D8A8_9BILA</name>
<dbReference type="AlphaFoldDB" id="A0A915D8A8"/>
<evidence type="ECO:0000313" key="2">
    <source>
        <dbReference type="Proteomes" id="UP000887574"/>
    </source>
</evidence>
<dbReference type="WBParaSite" id="jg16598">
    <property type="protein sequence ID" value="jg16598"/>
    <property type="gene ID" value="jg16598"/>
</dbReference>